<keyword evidence="5" id="KW-0597">Phosphoprotein</keyword>
<dbReference type="Gene3D" id="3.30.450.40">
    <property type="match status" value="1"/>
</dbReference>
<dbReference type="KEGG" id="hpel:HZS54_06185"/>
<dbReference type="InterPro" id="IPR031803">
    <property type="entry name" value="BAT_GAF/HTH-assoc"/>
</dbReference>
<gene>
    <name evidence="8" type="ORF">HZS54_06185</name>
</gene>
<dbReference type="PANTHER" id="PTHR34236:SF1">
    <property type="entry name" value="DIMETHYL SULFOXIDE REDUCTASE TRANSCRIPTIONAL ACTIVATOR"/>
    <property type="match status" value="1"/>
</dbReference>
<evidence type="ECO:0000313" key="8">
    <source>
        <dbReference type="EMBL" id="QLH81251.1"/>
    </source>
</evidence>
<dbReference type="GO" id="GO:0016301">
    <property type="term" value="F:kinase activity"/>
    <property type="evidence" value="ECO:0007669"/>
    <property type="project" value="UniProtKB-KW"/>
</dbReference>
<dbReference type="PROSITE" id="PS50110">
    <property type="entry name" value="RESPONSE_REGULATORY"/>
    <property type="match status" value="1"/>
</dbReference>
<reference evidence="8 9" key="1">
    <citation type="submission" date="2020-07" db="EMBL/GenBank/DDBJ databases">
        <title>Halosimplex litoreum sp. nov. and Halosimplex rubrum sp. nov., isolated from different salt environments.</title>
        <authorList>
            <person name="Cui H."/>
        </authorList>
    </citation>
    <scope>NUCLEOTIDE SEQUENCE [LARGE SCALE GENOMIC DNA]</scope>
    <source>
        <strain evidence="8 9">R2</strain>
    </source>
</reference>
<dbReference type="SMART" id="SM00448">
    <property type="entry name" value="REC"/>
    <property type="match status" value="1"/>
</dbReference>
<name>A0A7D5T2L4_9EURY</name>
<dbReference type="SUPFAM" id="SSF52172">
    <property type="entry name" value="CheY-like"/>
    <property type="match status" value="1"/>
</dbReference>
<protein>
    <submittedName>
        <fullName evidence="8">Helix-turn-helix domain-containing protein</fullName>
    </submittedName>
</protein>
<feature type="region of interest" description="Disordered" evidence="6">
    <location>
        <begin position="251"/>
        <end position="273"/>
    </location>
</feature>
<evidence type="ECO:0000256" key="2">
    <source>
        <dbReference type="ARBA" id="ARBA00022777"/>
    </source>
</evidence>
<dbReference type="Gene3D" id="3.40.50.2300">
    <property type="match status" value="1"/>
</dbReference>
<dbReference type="InterPro" id="IPR029016">
    <property type="entry name" value="GAF-like_dom_sf"/>
</dbReference>
<dbReference type="Pfam" id="PF13185">
    <property type="entry name" value="GAF_2"/>
    <property type="match status" value="1"/>
</dbReference>
<dbReference type="CDD" id="cd00156">
    <property type="entry name" value="REC"/>
    <property type="match status" value="1"/>
</dbReference>
<evidence type="ECO:0000256" key="3">
    <source>
        <dbReference type="ARBA" id="ARBA00023015"/>
    </source>
</evidence>
<keyword evidence="9" id="KW-1185">Reference proteome</keyword>
<evidence type="ECO:0000256" key="4">
    <source>
        <dbReference type="ARBA" id="ARBA00023163"/>
    </source>
</evidence>
<dbReference type="Pfam" id="PF00072">
    <property type="entry name" value="Response_reg"/>
    <property type="match status" value="1"/>
</dbReference>
<feature type="region of interest" description="Disordered" evidence="6">
    <location>
        <begin position="1"/>
        <end position="24"/>
    </location>
</feature>
<sequence>MTGESPDETGADGTDTDGADADDGLSSRATVLVVDDDEMWGRTAARLLERQRERLSVTTATTLSEAEAAFERLDPDCVVCDYRLDDATGFDLLSAVRRVDSDRPFVLVTGEGDEGVASEAIRRGATDYVRKGRHSDDPGLLAERVTSAVGAYRTRRALTRERRSKEAMLDIVTTTASRETLCQAFCDLLVDEHGYTGAWIGIEEGVDGLDPWAAVDCGGYLDRVGSAQRAGDGETPALVARNRGEVYVVDRIGSGDPDATAPSEGDGASGTDNRDWQSAALAAGFRSVAAVPLGEDGGRVGVLTVFAADPGTFDDRECRLLSDYAATVAYALRTANWKRSLVSSVPVSVGFRFSGDEVPLVAFSRTLPDGASVSVVSTAVKSDRSLLYLLRVTGVPGSALPDAASMPGVESVRVDDDVAPLRVELVADGPTPERLLANRGAKVTGTTVEDDAVTVSVSYPREGDIQALSRALRDEFPEVSVGRIRADESRAEPVVDEGLAADLTDKQRQALEIAYHQGYFERPREHNATEVADTLGINRVTFTQHLRTAERKVFARLFDPD</sequence>
<feature type="modified residue" description="4-aspartylphosphate" evidence="5">
    <location>
        <position position="81"/>
    </location>
</feature>
<evidence type="ECO:0000313" key="9">
    <source>
        <dbReference type="Proteomes" id="UP000509346"/>
    </source>
</evidence>
<feature type="domain" description="Response regulatory" evidence="7">
    <location>
        <begin position="30"/>
        <end position="146"/>
    </location>
</feature>
<accession>A0A7D5T2L4</accession>
<feature type="compositionally biased region" description="Acidic residues" evidence="6">
    <location>
        <begin position="1"/>
        <end position="23"/>
    </location>
</feature>
<evidence type="ECO:0000259" key="7">
    <source>
        <dbReference type="PROSITE" id="PS50110"/>
    </source>
</evidence>
<dbReference type="PANTHER" id="PTHR34236">
    <property type="entry name" value="DIMETHYL SULFOXIDE REDUCTASE TRANSCRIPTIONAL ACTIVATOR"/>
    <property type="match status" value="1"/>
</dbReference>
<dbReference type="Pfam" id="PF15915">
    <property type="entry name" value="BAT"/>
    <property type="match status" value="1"/>
</dbReference>
<keyword evidence="3" id="KW-0805">Transcription regulation</keyword>
<dbReference type="OrthoDB" id="205707at2157"/>
<evidence type="ECO:0000256" key="6">
    <source>
        <dbReference type="SAM" id="MobiDB-lite"/>
    </source>
</evidence>
<dbReference type="Pfam" id="PF04967">
    <property type="entry name" value="HTH_10"/>
    <property type="match status" value="1"/>
</dbReference>
<keyword evidence="1" id="KW-0808">Transferase</keyword>
<keyword evidence="2" id="KW-0418">Kinase</keyword>
<dbReference type="AlphaFoldDB" id="A0A7D5T2L4"/>
<dbReference type="InterPro" id="IPR007050">
    <property type="entry name" value="HTH_bacterioopsin"/>
</dbReference>
<dbReference type="Proteomes" id="UP000509346">
    <property type="component" value="Chromosome"/>
</dbReference>
<dbReference type="InterPro" id="IPR001789">
    <property type="entry name" value="Sig_transdc_resp-reg_receiver"/>
</dbReference>
<dbReference type="SUPFAM" id="SSF55781">
    <property type="entry name" value="GAF domain-like"/>
    <property type="match status" value="1"/>
</dbReference>
<keyword evidence="4" id="KW-0804">Transcription</keyword>
<evidence type="ECO:0000256" key="1">
    <source>
        <dbReference type="ARBA" id="ARBA00022679"/>
    </source>
</evidence>
<dbReference type="GO" id="GO:0000160">
    <property type="term" value="P:phosphorelay signal transduction system"/>
    <property type="evidence" value="ECO:0007669"/>
    <property type="project" value="InterPro"/>
</dbReference>
<proteinExistence type="predicted"/>
<dbReference type="GeneID" id="56082160"/>
<evidence type="ECO:0000256" key="5">
    <source>
        <dbReference type="PROSITE-ProRule" id="PRU00169"/>
    </source>
</evidence>
<dbReference type="EMBL" id="CP058909">
    <property type="protein sequence ID" value="QLH81251.1"/>
    <property type="molecule type" value="Genomic_DNA"/>
</dbReference>
<dbReference type="InterPro" id="IPR011006">
    <property type="entry name" value="CheY-like_superfamily"/>
</dbReference>
<dbReference type="InterPro" id="IPR003018">
    <property type="entry name" value="GAF"/>
</dbReference>
<dbReference type="RefSeq" id="WP_179921060.1">
    <property type="nucleotide sequence ID" value="NZ_CP058909.1"/>
</dbReference>
<organism evidence="8 9">
    <name type="scientific">Halosimplex pelagicum</name>
    <dbReference type="NCBI Taxonomy" id="869886"/>
    <lineage>
        <taxon>Archaea</taxon>
        <taxon>Methanobacteriati</taxon>
        <taxon>Methanobacteriota</taxon>
        <taxon>Stenosarchaea group</taxon>
        <taxon>Halobacteria</taxon>
        <taxon>Halobacteriales</taxon>
        <taxon>Haloarculaceae</taxon>
        <taxon>Halosimplex</taxon>
    </lineage>
</organism>